<dbReference type="InterPro" id="IPR051908">
    <property type="entry name" value="Ribosomal_N-acetyltransferase"/>
</dbReference>
<dbReference type="AlphaFoldDB" id="A0A840NHQ3"/>
<feature type="domain" description="N-acetyltransferase" evidence="1">
    <location>
        <begin position="17"/>
        <end position="154"/>
    </location>
</feature>
<evidence type="ECO:0000313" key="2">
    <source>
        <dbReference type="EMBL" id="MBB5069585.1"/>
    </source>
</evidence>
<comment type="caution">
    <text evidence="2">The sequence shown here is derived from an EMBL/GenBank/DDBJ whole genome shotgun (WGS) entry which is preliminary data.</text>
</comment>
<accession>A0A840NHQ3</accession>
<dbReference type="RefSeq" id="WP_221315811.1">
    <property type="nucleotide sequence ID" value="NZ_JACHIV010000001.1"/>
</dbReference>
<proteinExistence type="predicted"/>
<dbReference type="Proteomes" id="UP000580474">
    <property type="component" value="Unassembled WGS sequence"/>
</dbReference>
<dbReference type="EMBL" id="JACHIV010000001">
    <property type="protein sequence ID" value="MBB5069585.1"/>
    <property type="molecule type" value="Genomic_DNA"/>
</dbReference>
<evidence type="ECO:0000313" key="3">
    <source>
        <dbReference type="Proteomes" id="UP000580474"/>
    </source>
</evidence>
<dbReference type="InterPro" id="IPR000182">
    <property type="entry name" value="GNAT_dom"/>
</dbReference>
<dbReference type="InterPro" id="IPR016181">
    <property type="entry name" value="Acyl_CoA_acyltransferase"/>
</dbReference>
<name>A0A840NHQ3_9PSEU</name>
<evidence type="ECO:0000259" key="1">
    <source>
        <dbReference type="Pfam" id="PF13302"/>
    </source>
</evidence>
<dbReference type="PANTHER" id="PTHR43441">
    <property type="entry name" value="RIBOSOMAL-PROTEIN-SERINE ACETYLTRANSFERASE"/>
    <property type="match status" value="1"/>
</dbReference>
<reference evidence="2 3" key="1">
    <citation type="submission" date="2020-08" db="EMBL/GenBank/DDBJ databases">
        <title>Sequencing the genomes of 1000 actinobacteria strains.</title>
        <authorList>
            <person name="Klenk H.-P."/>
        </authorList>
    </citation>
    <scope>NUCLEOTIDE SEQUENCE [LARGE SCALE GENOMIC DNA]</scope>
    <source>
        <strain evidence="2 3">DSM 45582</strain>
    </source>
</reference>
<dbReference type="GO" id="GO:1990189">
    <property type="term" value="F:protein N-terminal-serine acetyltransferase activity"/>
    <property type="evidence" value="ECO:0007669"/>
    <property type="project" value="TreeGrafter"/>
</dbReference>
<dbReference type="GO" id="GO:0008999">
    <property type="term" value="F:protein-N-terminal-alanine acetyltransferase activity"/>
    <property type="evidence" value="ECO:0007669"/>
    <property type="project" value="TreeGrafter"/>
</dbReference>
<gene>
    <name evidence="2" type="ORF">BJ969_002673</name>
</gene>
<sequence length="157" mass="17270">MPGAAEWLLATSIMTARLRLELLRVEHAREAAPVFDDVRPHEWIGGTPCTPAELAARYRRQAVGSSSDGTRGWLNRMLRRRSDGRLLGTVQATLSRPPRGITAELARVVGHDHQGDGYGREGARAMVEWLGAHGVVELTAHVHPRNEASNAIRGRWG</sequence>
<organism evidence="2 3">
    <name type="scientific">Saccharopolyspora gloriosae</name>
    <dbReference type="NCBI Taxonomy" id="455344"/>
    <lineage>
        <taxon>Bacteria</taxon>
        <taxon>Bacillati</taxon>
        <taxon>Actinomycetota</taxon>
        <taxon>Actinomycetes</taxon>
        <taxon>Pseudonocardiales</taxon>
        <taxon>Pseudonocardiaceae</taxon>
        <taxon>Saccharopolyspora</taxon>
    </lineage>
</organism>
<keyword evidence="2" id="KW-0808">Transferase</keyword>
<protein>
    <submittedName>
        <fullName evidence="2">RimJ/RimL family protein N-acetyltransferase</fullName>
    </submittedName>
</protein>
<dbReference type="Gene3D" id="3.40.630.30">
    <property type="match status" value="1"/>
</dbReference>
<keyword evidence="3" id="KW-1185">Reference proteome</keyword>
<dbReference type="PANTHER" id="PTHR43441:SF10">
    <property type="entry name" value="ACETYLTRANSFERASE"/>
    <property type="match status" value="1"/>
</dbReference>
<dbReference type="SUPFAM" id="SSF55729">
    <property type="entry name" value="Acyl-CoA N-acyltransferases (Nat)"/>
    <property type="match status" value="1"/>
</dbReference>
<dbReference type="Pfam" id="PF13302">
    <property type="entry name" value="Acetyltransf_3"/>
    <property type="match status" value="1"/>
</dbReference>
<dbReference type="GO" id="GO:0005737">
    <property type="term" value="C:cytoplasm"/>
    <property type="evidence" value="ECO:0007669"/>
    <property type="project" value="TreeGrafter"/>
</dbReference>